<dbReference type="EMBL" id="DSDO01000205">
    <property type="protein sequence ID" value="HDR46640.1"/>
    <property type="molecule type" value="Genomic_DNA"/>
</dbReference>
<evidence type="ECO:0000313" key="1">
    <source>
        <dbReference type="EMBL" id="HDR46640.1"/>
    </source>
</evidence>
<proteinExistence type="predicted"/>
<name>A0A831PNW5_9BACT</name>
<sequence>MKNSIWRSLVVLGVAMVMGLAAYAGQTGYPDDMEVRRITALPEVRSLEYDGVRLSYRLGEVRTQDRPYLAGSQDFSAKSDLQIFASLTDAQSGDALGGAQVYINAETPTGIEVSAIGKKAAWGYYTVLTEPRSGRYEFTFTAQIGDIFVEDRFCYDFN</sequence>
<dbReference type="Proteomes" id="UP000886162">
    <property type="component" value="Unassembled WGS sequence"/>
</dbReference>
<accession>A0A831PNW5</accession>
<evidence type="ECO:0008006" key="2">
    <source>
        <dbReference type="Google" id="ProtNLM"/>
    </source>
</evidence>
<protein>
    <recommendedName>
        <fullName evidence="2">YtkA-like domain-containing protein</fullName>
    </recommendedName>
</protein>
<comment type="caution">
    <text evidence="1">The sequence shown here is derived from an EMBL/GenBank/DDBJ whole genome shotgun (WGS) entry which is preliminary data.</text>
</comment>
<dbReference type="AlphaFoldDB" id="A0A831PNW5"/>
<reference evidence="1" key="1">
    <citation type="journal article" date="2020" name="mSystems">
        <title>Genome- and Community-Level Interaction Insights into Carbon Utilization and Element Cycling Functions of Hydrothermarchaeota in Hydrothermal Sediment.</title>
        <authorList>
            <person name="Zhou Z."/>
            <person name="Liu Y."/>
            <person name="Xu W."/>
            <person name="Pan J."/>
            <person name="Luo Z.H."/>
            <person name="Li M."/>
        </authorList>
    </citation>
    <scope>NUCLEOTIDE SEQUENCE [LARGE SCALE GENOMIC DNA]</scope>
    <source>
        <strain evidence="1">SpSt-1220</strain>
    </source>
</reference>
<organism evidence="1">
    <name type="scientific">Geoalkalibacter subterraneus</name>
    <dbReference type="NCBI Taxonomy" id="483547"/>
    <lineage>
        <taxon>Bacteria</taxon>
        <taxon>Pseudomonadati</taxon>
        <taxon>Thermodesulfobacteriota</taxon>
        <taxon>Desulfuromonadia</taxon>
        <taxon>Desulfuromonadales</taxon>
        <taxon>Geoalkalibacteraceae</taxon>
        <taxon>Geoalkalibacter</taxon>
    </lineage>
</organism>
<gene>
    <name evidence="1" type="ORF">ENN94_02960</name>
</gene>